<dbReference type="InterPro" id="IPR020846">
    <property type="entry name" value="MFS_dom"/>
</dbReference>
<dbReference type="InterPro" id="IPR011701">
    <property type="entry name" value="MFS"/>
</dbReference>
<sequence>MDDRYAIALGGLITSLSLMLASITNQIWQLWITQGIMLGIGSSMVFYPCLNQSMTWFSKRRALAVGIALSGMGLPPIAFTNIATACFQTLGYRWALRVLGFISLVLCAIGAILCTKLNPRSKSSVNLLDLSVFKSKSFVILFIAHFIIAFVIFIAPYAESFGGVDPYTIANITGIMGVFNFIGSIILGIVADYIGRFNMTIFTGMLCVVMQLGVWFTAATVASLWTFAVIYGMASATLYNLIVSVIVDCTGIERSEVGTGWAVFVWFVGALVGQPLASMIVNQTEVPNYRMAIVFTSVTFFFVTCMILVIRIMIGGWKVIKKV</sequence>
<dbReference type="Pfam" id="PF07690">
    <property type="entry name" value="MFS_1"/>
    <property type="match status" value="1"/>
</dbReference>
<dbReference type="InterPro" id="IPR050327">
    <property type="entry name" value="Proton-linked_MCT"/>
</dbReference>
<dbReference type="AlphaFoldDB" id="A0A077WR62"/>
<dbReference type="InterPro" id="IPR036259">
    <property type="entry name" value="MFS_trans_sf"/>
</dbReference>
<feature type="transmembrane region" description="Helical" evidence="3">
    <location>
        <begin position="31"/>
        <end position="50"/>
    </location>
</feature>
<dbReference type="PANTHER" id="PTHR11360:SF284">
    <property type="entry name" value="EG:103B4.3 PROTEIN-RELATED"/>
    <property type="match status" value="1"/>
</dbReference>
<dbReference type="PROSITE" id="PS50850">
    <property type="entry name" value="MFS"/>
    <property type="match status" value="1"/>
</dbReference>
<dbReference type="SUPFAM" id="SSF103473">
    <property type="entry name" value="MFS general substrate transporter"/>
    <property type="match status" value="1"/>
</dbReference>
<reference evidence="5" key="1">
    <citation type="journal article" date="2014" name="Genome Announc.">
        <title>De novo whole-genome sequence and genome annotation of Lichtheimia ramosa.</title>
        <authorList>
            <person name="Linde J."/>
            <person name="Schwartze V."/>
            <person name="Binder U."/>
            <person name="Lass-Florl C."/>
            <person name="Voigt K."/>
            <person name="Horn F."/>
        </authorList>
    </citation>
    <scope>NUCLEOTIDE SEQUENCE</scope>
    <source>
        <strain evidence="5">JMRC FSU:6197</strain>
    </source>
</reference>
<dbReference type="EMBL" id="LK023330">
    <property type="protein sequence ID" value="CDS09177.1"/>
    <property type="molecule type" value="Genomic_DNA"/>
</dbReference>
<comment type="subcellular location">
    <subcellularLocation>
        <location evidence="1">Membrane</location>
        <topology evidence="1">Multi-pass membrane protein</topology>
    </subcellularLocation>
</comment>
<keyword evidence="3" id="KW-1133">Transmembrane helix</keyword>
<comment type="similarity">
    <text evidence="2">Belongs to the major facilitator superfamily. Monocarboxylate porter (TC 2.A.1.13) family.</text>
</comment>
<evidence type="ECO:0000259" key="4">
    <source>
        <dbReference type="PROSITE" id="PS50850"/>
    </source>
</evidence>
<evidence type="ECO:0000256" key="1">
    <source>
        <dbReference type="ARBA" id="ARBA00004141"/>
    </source>
</evidence>
<feature type="transmembrane region" description="Helical" evidence="3">
    <location>
        <begin position="62"/>
        <end position="82"/>
    </location>
</feature>
<evidence type="ECO:0000313" key="5">
    <source>
        <dbReference type="EMBL" id="CDS09177.1"/>
    </source>
</evidence>
<name>A0A077WR62_9FUNG</name>
<proteinExistence type="inferred from homology"/>
<evidence type="ECO:0000256" key="3">
    <source>
        <dbReference type="SAM" id="Phobius"/>
    </source>
</evidence>
<feature type="domain" description="Major facilitator superfamily (MFS) profile" evidence="4">
    <location>
        <begin position="130"/>
        <end position="323"/>
    </location>
</feature>
<dbReference type="GO" id="GO:0022857">
    <property type="term" value="F:transmembrane transporter activity"/>
    <property type="evidence" value="ECO:0007669"/>
    <property type="project" value="InterPro"/>
</dbReference>
<keyword evidence="3" id="KW-0472">Membrane</keyword>
<feature type="transmembrane region" description="Helical" evidence="3">
    <location>
        <begin position="293"/>
        <end position="314"/>
    </location>
</feature>
<feature type="transmembrane region" description="Helical" evidence="3">
    <location>
        <begin position="169"/>
        <end position="190"/>
    </location>
</feature>
<feature type="transmembrane region" description="Helical" evidence="3">
    <location>
        <begin position="224"/>
        <end position="247"/>
    </location>
</feature>
<feature type="transmembrane region" description="Helical" evidence="3">
    <location>
        <begin position="197"/>
        <end position="218"/>
    </location>
</feature>
<feature type="transmembrane region" description="Helical" evidence="3">
    <location>
        <begin position="138"/>
        <end position="157"/>
    </location>
</feature>
<dbReference type="OrthoDB" id="2237240at2759"/>
<dbReference type="PANTHER" id="PTHR11360">
    <property type="entry name" value="MONOCARBOXYLATE TRANSPORTER"/>
    <property type="match status" value="1"/>
</dbReference>
<keyword evidence="3" id="KW-0812">Transmembrane</keyword>
<accession>A0A077WR62</accession>
<dbReference type="Gene3D" id="1.20.1250.20">
    <property type="entry name" value="MFS general substrate transporter like domains"/>
    <property type="match status" value="2"/>
</dbReference>
<feature type="transmembrane region" description="Helical" evidence="3">
    <location>
        <begin position="94"/>
        <end position="117"/>
    </location>
</feature>
<feature type="transmembrane region" description="Helical" evidence="3">
    <location>
        <begin position="259"/>
        <end position="281"/>
    </location>
</feature>
<dbReference type="GO" id="GO:0016020">
    <property type="term" value="C:membrane"/>
    <property type="evidence" value="ECO:0007669"/>
    <property type="project" value="UniProtKB-SubCell"/>
</dbReference>
<organism evidence="5">
    <name type="scientific">Lichtheimia ramosa</name>
    <dbReference type="NCBI Taxonomy" id="688394"/>
    <lineage>
        <taxon>Eukaryota</taxon>
        <taxon>Fungi</taxon>
        <taxon>Fungi incertae sedis</taxon>
        <taxon>Mucoromycota</taxon>
        <taxon>Mucoromycotina</taxon>
        <taxon>Mucoromycetes</taxon>
        <taxon>Mucorales</taxon>
        <taxon>Lichtheimiaceae</taxon>
        <taxon>Lichtheimia</taxon>
    </lineage>
</organism>
<evidence type="ECO:0000256" key="2">
    <source>
        <dbReference type="ARBA" id="ARBA00006727"/>
    </source>
</evidence>
<gene>
    <name evidence="5" type="ORF">LRAMOSA10537</name>
</gene>
<protein>
    <recommendedName>
        <fullName evidence="4">Major facilitator superfamily (MFS) profile domain-containing protein</fullName>
    </recommendedName>
</protein>